<sequence>MLYRYLGSSACGIQPLLWVSLLLPENHDVIDAGVHRVDDIEGDAQLREGIPRRSFLSGSWVNIGHACRRACAMEADRPEDPGWVDKPGVRASALPRRARTVLREDELERSLEVRGEIGLASRLRSESTERARSAGRPESRKALGRRCLHQGVHCAEELDMTGHLKPS</sequence>
<name>A0A401GMP6_9APHY</name>
<dbReference type="GeneID" id="38780403"/>
<dbReference type="InParanoid" id="A0A401GMP6"/>
<dbReference type="Proteomes" id="UP000287166">
    <property type="component" value="Unassembled WGS sequence"/>
</dbReference>
<feature type="region of interest" description="Disordered" evidence="1">
    <location>
        <begin position="123"/>
        <end position="142"/>
    </location>
</feature>
<evidence type="ECO:0000313" key="2">
    <source>
        <dbReference type="EMBL" id="GBE83486.1"/>
    </source>
</evidence>
<dbReference type="AlphaFoldDB" id="A0A401GMP6"/>
<organism evidence="2 3">
    <name type="scientific">Sparassis crispa</name>
    <dbReference type="NCBI Taxonomy" id="139825"/>
    <lineage>
        <taxon>Eukaryota</taxon>
        <taxon>Fungi</taxon>
        <taxon>Dikarya</taxon>
        <taxon>Basidiomycota</taxon>
        <taxon>Agaricomycotina</taxon>
        <taxon>Agaricomycetes</taxon>
        <taxon>Polyporales</taxon>
        <taxon>Sparassidaceae</taxon>
        <taxon>Sparassis</taxon>
    </lineage>
</organism>
<protein>
    <submittedName>
        <fullName evidence="2">Uncharacterized protein</fullName>
    </submittedName>
</protein>
<proteinExistence type="predicted"/>
<reference evidence="2 3" key="1">
    <citation type="journal article" date="2018" name="Sci. Rep.">
        <title>Genome sequence of the cauliflower mushroom Sparassis crispa (Hanabiratake) and its association with beneficial usage.</title>
        <authorList>
            <person name="Kiyama R."/>
            <person name="Furutani Y."/>
            <person name="Kawaguchi K."/>
            <person name="Nakanishi T."/>
        </authorList>
    </citation>
    <scope>NUCLEOTIDE SEQUENCE [LARGE SCALE GENOMIC DNA]</scope>
</reference>
<dbReference type="RefSeq" id="XP_027614399.1">
    <property type="nucleotide sequence ID" value="XM_027758598.1"/>
</dbReference>
<keyword evidence="3" id="KW-1185">Reference proteome</keyword>
<evidence type="ECO:0000313" key="3">
    <source>
        <dbReference type="Proteomes" id="UP000287166"/>
    </source>
</evidence>
<feature type="compositionally biased region" description="Basic and acidic residues" evidence="1">
    <location>
        <begin position="123"/>
        <end position="141"/>
    </location>
</feature>
<gene>
    <name evidence="2" type="ORF">SCP_0505350</name>
</gene>
<comment type="caution">
    <text evidence="2">The sequence shown here is derived from an EMBL/GenBank/DDBJ whole genome shotgun (WGS) entry which is preliminary data.</text>
</comment>
<accession>A0A401GMP6</accession>
<dbReference type="EMBL" id="BFAD01000005">
    <property type="protein sequence ID" value="GBE83486.1"/>
    <property type="molecule type" value="Genomic_DNA"/>
</dbReference>
<evidence type="ECO:0000256" key="1">
    <source>
        <dbReference type="SAM" id="MobiDB-lite"/>
    </source>
</evidence>